<accession>A0A9D2HX45</accession>
<dbReference type="AlphaFoldDB" id="A0A9D2HX45"/>
<evidence type="ECO:0000313" key="1">
    <source>
        <dbReference type="EMBL" id="HJA86565.1"/>
    </source>
</evidence>
<dbReference type="Proteomes" id="UP000823862">
    <property type="component" value="Unassembled WGS sequence"/>
</dbReference>
<gene>
    <name evidence="1" type="ORF">H9950_10330</name>
</gene>
<protein>
    <submittedName>
        <fullName evidence="1">Uncharacterized protein</fullName>
    </submittedName>
</protein>
<comment type="caution">
    <text evidence="1">The sequence shown here is derived from an EMBL/GenBank/DDBJ whole genome shotgun (WGS) entry which is preliminary data.</text>
</comment>
<name>A0A9D2HX45_9BACE</name>
<dbReference type="EMBL" id="DWZI01000050">
    <property type="protein sequence ID" value="HJA86565.1"/>
    <property type="molecule type" value="Genomic_DNA"/>
</dbReference>
<organism evidence="1 2">
    <name type="scientific">Candidatus Bacteroides avicola</name>
    <dbReference type="NCBI Taxonomy" id="2838468"/>
    <lineage>
        <taxon>Bacteria</taxon>
        <taxon>Pseudomonadati</taxon>
        <taxon>Bacteroidota</taxon>
        <taxon>Bacteroidia</taxon>
        <taxon>Bacteroidales</taxon>
        <taxon>Bacteroidaceae</taxon>
        <taxon>Bacteroides</taxon>
    </lineage>
</organism>
<proteinExistence type="predicted"/>
<evidence type="ECO:0000313" key="2">
    <source>
        <dbReference type="Proteomes" id="UP000823862"/>
    </source>
</evidence>
<reference evidence="1" key="1">
    <citation type="journal article" date="2021" name="PeerJ">
        <title>Extensive microbial diversity within the chicken gut microbiome revealed by metagenomics and culture.</title>
        <authorList>
            <person name="Gilroy R."/>
            <person name="Ravi A."/>
            <person name="Getino M."/>
            <person name="Pursley I."/>
            <person name="Horton D.L."/>
            <person name="Alikhan N.F."/>
            <person name="Baker D."/>
            <person name="Gharbi K."/>
            <person name="Hall N."/>
            <person name="Watson M."/>
            <person name="Adriaenssens E.M."/>
            <person name="Foster-Nyarko E."/>
            <person name="Jarju S."/>
            <person name="Secka A."/>
            <person name="Antonio M."/>
            <person name="Oren A."/>
            <person name="Chaudhuri R.R."/>
            <person name="La Ragione R."/>
            <person name="Hildebrand F."/>
            <person name="Pallen M.J."/>
        </authorList>
    </citation>
    <scope>NUCLEOTIDE SEQUENCE</scope>
    <source>
        <strain evidence="1">ChiHjej12B11-9795</strain>
    </source>
</reference>
<reference evidence="1" key="2">
    <citation type="submission" date="2021-04" db="EMBL/GenBank/DDBJ databases">
        <authorList>
            <person name="Gilroy R."/>
        </authorList>
    </citation>
    <scope>NUCLEOTIDE SEQUENCE</scope>
    <source>
        <strain evidence="1">ChiHjej12B11-9795</strain>
    </source>
</reference>
<sequence>MEGVKLGLYGREQMNAQKMYLGCSWKIESHIRIARSEDEAAQIEVYGAQIEVYGAQMKGYSSQMT</sequence>